<accession>A0A9K3PWE7</accession>
<proteinExistence type="predicted"/>
<reference evidence="1" key="2">
    <citation type="submission" date="2021-04" db="EMBL/GenBank/DDBJ databases">
        <authorList>
            <person name="Podell S."/>
        </authorList>
    </citation>
    <scope>NUCLEOTIDE SEQUENCE</scope>
    <source>
        <strain evidence="1">Hildebrandi</strain>
    </source>
</reference>
<gene>
    <name evidence="1" type="ORF">IV203_025552</name>
</gene>
<dbReference type="AlphaFoldDB" id="A0A9K3PWE7"/>
<organism evidence="1 2">
    <name type="scientific">Nitzschia inconspicua</name>
    <dbReference type="NCBI Taxonomy" id="303405"/>
    <lineage>
        <taxon>Eukaryota</taxon>
        <taxon>Sar</taxon>
        <taxon>Stramenopiles</taxon>
        <taxon>Ochrophyta</taxon>
        <taxon>Bacillariophyta</taxon>
        <taxon>Bacillariophyceae</taxon>
        <taxon>Bacillariophycidae</taxon>
        <taxon>Bacillariales</taxon>
        <taxon>Bacillariaceae</taxon>
        <taxon>Nitzschia</taxon>
    </lineage>
</organism>
<evidence type="ECO:0000313" key="2">
    <source>
        <dbReference type="Proteomes" id="UP000693970"/>
    </source>
</evidence>
<protein>
    <submittedName>
        <fullName evidence="1">Uncharacterized protein</fullName>
    </submittedName>
</protein>
<keyword evidence="2" id="KW-1185">Reference proteome</keyword>
<name>A0A9K3PWE7_9STRA</name>
<sequence>MLKRWYSEHCMTGKKGKVIPNELQMILTSLQQRSENVTLLLVVVADFRNGKACALSTIFLDRHNEAMANPDGVATRTQEWNTFNRMLEAVVVDGFLDRCRPVATKTKFLCFQLEPFLSRQGKPGLRLGTNATSSRCIATR</sequence>
<reference evidence="1" key="1">
    <citation type="journal article" date="2021" name="Sci. Rep.">
        <title>Diploid genomic architecture of Nitzschia inconspicua, an elite biomass production diatom.</title>
        <authorList>
            <person name="Oliver A."/>
            <person name="Podell S."/>
            <person name="Pinowska A."/>
            <person name="Traller J.C."/>
            <person name="Smith S.R."/>
            <person name="McClure R."/>
            <person name="Beliaev A."/>
            <person name="Bohutskyi P."/>
            <person name="Hill E.A."/>
            <person name="Rabines A."/>
            <person name="Zheng H."/>
            <person name="Allen L.Z."/>
            <person name="Kuo A."/>
            <person name="Grigoriev I.V."/>
            <person name="Allen A.E."/>
            <person name="Hazlebeck D."/>
            <person name="Allen E.E."/>
        </authorList>
    </citation>
    <scope>NUCLEOTIDE SEQUENCE</scope>
    <source>
        <strain evidence="1">Hildebrandi</strain>
    </source>
</reference>
<comment type="caution">
    <text evidence="1">The sequence shown here is derived from an EMBL/GenBank/DDBJ whole genome shotgun (WGS) entry which is preliminary data.</text>
</comment>
<evidence type="ECO:0000313" key="1">
    <source>
        <dbReference type="EMBL" id="KAG7361886.1"/>
    </source>
</evidence>
<dbReference type="Proteomes" id="UP000693970">
    <property type="component" value="Unassembled WGS sequence"/>
</dbReference>
<dbReference type="EMBL" id="JAGRRH010000012">
    <property type="protein sequence ID" value="KAG7361886.1"/>
    <property type="molecule type" value="Genomic_DNA"/>
</dbReference>